<dbReference type="PANTHER" id="PTHR30383:SF31">
    <property type="entry name" value="SGNH HYDROLASE-TYPE ESTERASE DOMAIN-CONTAINING PROTEIN-RELATED"/>
    <property type="match status" value="1"/>
</dbReference>
<dbReference type="InterPro" id="IPR036514">
    <property type="entry name" value="SGNH_hydro_sf"/>
</dbReference>
<sequence>MRIEVYLSAFPIAPTLTDLTSSPPGPVILHLSRPFQQQAFPCPDVGPGMRHSPWHQNGNGSPHMDPPEQTLAYGSMINRETSDRIPTPVIVNGTLFGLSQLCETTGRPSNAFIDNVSQTSYVSAIVARKRLLFGVSLVFLILIAISLTETEDPNWTHGSGRFSHITAHNGTHGNGSFPFGSGGSMRMGAGYQRPGYERPLANGLPLRIMAIGASTTRGDEGFDNNGFRRPVRDYLTSIGNPVNFVGPHRVGNMTDNDIEAWPGARTEVMRHRAEHSLPFMKPNLVLANLGSNDCFQNFDIPNFYKRYYQFVEYVLEASPRATLIMGTLLPTTETKRFNAGERVVEEKRPVVLAEMMGPDGIHPENLGPDLMHPNDAGYEMMGRIIVQAIIEADAKGFLRPAEPVYGILQDGNLERQDDAYKAWAEAKRIEEAATREEEETAVANMEAELKKYMAEIQAHEQQSALAARSDDPPPPSLA</sequence>
<keyword evidence="1" id="KW-0175">Coiled coil</keyword>
<name>A0ABR1TIR2_9PEZI</name>
<dbReference type="Pfam" id="PF13472">
    <property type="entry name" value="Lipase_GDSL_2"/>
    <property type="match status" value="1"/>
</dbReference>
<evidence type="ECO:0000256" key="1">
    <source>
        <dbReference type="SAM" id="Coils"/>
    </source>
</evidence>
<comment type="caution">
    <text evidence="3">The sequence shown here is derived from an EMBL/GenBank/DDBJ whole genome shotgun (WGS) entry which is preliminary data.</text>
</comment>
<dbReference type="Gene3D" id="3.40.50.1110">
    <property type="entry name" value="SGNH hydrolase"/>
    <property type="match status" value="1"/>
</dbReference>
<gene>
    <name evidence="3" type="ORF">PG993_005658</name>
</gene>
<dbReference type="PANTHER" id="PTHR30383">
    <property type="entry name" value="THIOESTERASE 1/PROTEASE 1/LYSOPHOSPHOLIPASE L1"/>
    <property type="match status" value="1"/>
</dbReference>
<protein>
    <submittedName>
        <fullName evidence="3">Carbohydrate esterase family 3 protein</fullName>
    </submittedName>
</protein>
<evidence type="ECO:0000259" key="2">
    <source>
        <dbReference type="Pfam" id="PF13472"/>
    </source>
</evidence>
<evidence type="ECO:0000313" key="3">
    <source>
        <dbReference type="EMBL" id="KAK8045634.1"/>
    </source>
</evidence>
<organism evidence="3 4">
    <name type="scientific">Apiospora rasikravindrae</name>
    <dbReference type="NCBI Taxonomy" id="990691"/>
    <lineage>
        <taxon>Eukaryota</taxon>
        <taxon>Fungi</taxon>
        <taxon>Dikarya</taxon>
        <taxon>Ascomycota</taxon>
        <taxon>Pezizomycotina</taxon>
        <taxon>Sordariomycetes</taxon>
        <taxon>Xylariomycetidae</taxon>
        <taxon>Amphisphaeriales</taxon>
        <taxon>Apiosporaceae</taxon>
        <taxon>Apiospora</taxon>
    </lineage>
</organism>
<dbReference type="Proteomes" id="UP001444661">
    <property type="component" value="Unassembled WGS sequence"/>
</dbReference>
<evidence type="ECO:0000313" key="4">
    <source>
        <dbReference type="Proteomes" id="UP001444661"/>
    </source>
</evidence>
<dbReference type="InterPro" id="IPR051532">
    <property type="entry name" value="Ester_Hydrolysis_Enzymes"/>
</dbReference>
<reference evidence="3 4" key="1">
    <citation type="submission" date="2023-01" db="EMBL/GenBank/DDBJ databases">
        <title>Analysis of 21 Apiospora genomes using comparative genomics revels a genus with tremendous synthesis potential of carbohydrate active enzymes and secondary metabolites.</title>
        <authorList>
            <person name="Sorensen T."/>
        </authorList>
    </citation>
    <scope>NUCLEOTIDE SEQUENCE [LARGE SCALE GENOMIC DNA]</scope>
    <source>
        <strain evidence="3 4">CBS 33761</strain>
    </source>
</reference>
<proteinExistence type="predicted"/>
<feature type="coiled-coil region" evidence="1">
    <location>
        <begin position="435"/>
        <end position="462"/>
    </location>
</feature>
<dbReference type="EMBL" id="JAQQWK010000003">
    <property type="protein sequence ID" value="KAK8045634.1"/>
    <property type="molecule type" value="Genomic_DNA"/>
</dbReference>
<keyword evidence="4" id="KW-1185">Reference proteome</keyword>
<dbReference type="SUPFAM" id="SSF52266">
    <property type="entry name" value="SGNH hydrolase"/>
    <property type="match status" value="1"/>
</dbReference>
<feature type="domain" description="SGNH hydrolase-type esterase" evidence="2">
    <location>
        <begin position="249"/>
        <end position="379"/>
    </location>
</feature>
<accession>A0ABR1TIR2</accession>
<dbReference type="InterPro" id="IPR013830">
    <property type="entry name" value="SGNH_hydro"/>
</dbReference>